<comment type="caution">
    <text evidence="1">The sequence shown here is derived from an EMBL/GenBank/DDBJ whole genome shotgun (WGS) entry which is preliminary data.</text>
</comment>
<proteinExistence type="predicted"/>
<reference evidence="1" key="1">
    <citation type="submission" date="2019-04" db="EMBL/GenBank/DDBJ databases">
        <title>Microbes associate with the intestines of laboratory mice.</title>
        <authorList>
            <person name="Navarre W."/>
            <person name="Wong E."/>
            <person name="Huang K."/>
            <person name="Tropini C."/>
            <person name="Ng K."/>
            <person name="Yu B."/>
        </authorList>
    </citation>
    <scope>NUCLEOTIDE SEQUENCE</scope>
    <source>
        <strain evidence="1">NM01_1-7b</strain>
    </source>
</reference>
<dbReference type="Proteomes" id="UP000304953">
    <property type="component" value="Unassembled WGS sequence"/>
</dbReference>
<evidence type="ECO:0000313" key="1">
    <source>
        <dbReference type="EMBL" id="TGY96468.1"/>
    </source>
</evidence>
<organism evidence="1 2">
    <name type="scientific">Petralouisia muris</name>
    <dbReference type="NCBI Taxonomy" id="3032872"/>
    <lineage>
        <taxon>Bacteria</taxon>
        <taxon>Bacillati</taxon>
        <taxon>Bacillota</taxon>
        <taxon>Clostridia</taxon>
        <taxon>Lachnospirales</taxon>
        <taxon>Lachnospiraceae</taxon>
        <taxon>Petralouisia</taxon>
    </lineage>
</organism>
<protein>
    <submittedName>
        <fullName evidence="1">Carbohydrate ABC transporter substrate-binding protein</fullName>
    </submittedName>
</protein>
<accession>A0AC61RX87</accession>
<sequence>MKKKVLSVLLCMAMSVTMLAGCGKAGSENGGTKETSEEGAEESKGPGSAGTNEMEVEGDATEIEVWTFIELHQQFYTDMAEKWNAEHPDKQVKLVLSNMSYDDMHNKLSLALESGEGAPDVVDIELGKFPAFTTGEIGLKDLTSAIEPYKDNIIESRLKIYGKDGAYYGFPTHVGATVAFYNTEELEKAEVDYTAIKTWDDFKEAGVKYYEATGKYFACVETTAQWMINLMLTQKGGDYLDADGNINITNDIMVEVLSYIKEMQNTGAFATVPGGQPDNEEAYPSYNTGDYAVQIMPFWQTSRFTSYMTDLSGKIAIAPVPVWNEGDAIKSIGGGGTGTAVVASSENADLAAEVFAYIKLSEEANKEVWNVLGFDPVNTEVWTDTELTQNPENQFVKFFNTYPFDTLLEIKDGIYALESLTSEKFPSINNEFCNVTLNNIFENDMDVKEALEQSQDTLKNEFGE</sequence>
<dbReference type="EMBL" id="SRYA01000016">
    <property type="protein sequence ID" value="TGY96468.1"/>
    <property type="molecule type" value="Genomic_DNA"/>
</dbReference>
<keyword evidence="2" id="KW-1185">Reference proteome</keyword>
<gene>
    <name evidence="1" type="ORF">E5329_09760</name>
</gene>
<name>A0AC61RX87_9FIRM</name>
<evidence type="ECO:0000313" key="2">
    <source>
        <dbReference type="Proteomes" id="UP000304953"/>
    </source>
</evidence>